<feature type="region of interest" description="Disordered" evidence="6">
    <location>
        <begin position="289"/>
        <end position="318"/>
    </location>
</feature>
<feature type="transmembrane region" description="Helical" evidence="7">
    <location>
        <begin position="176"/>
        <end position="199"/>
    </location>
</feature>
<dbReference type="VEuPathDB" id="FungiDB:ASPWEDRAFT_105046"/>
<evidence type="ECO:0000313" key="9">
    <source>
        <dbReference type="EMBL" id="OJJ38345.1"/>
    </source>
</evidence>
<feature type="transmembrane region" description="Helical" evidence="7">
    <location>
        <begin position="131"/>
        <end position="153"/>
    </location>
</feature>
<evidence type="ECO:0000256" key="3">
    <source>
        <dbReference type="ARBA" id="ARBA00022989"/>
    </source>
</evidence>
<sequence>MGWVYNLKTPDPHSHIPQVIGVSLTFSIVACLAVILRFYVRLHTKRTPWFDDYAAMFSAVLSVAYAGISVAQTRWGLGLNFKYFPTENVVPFSHVQYAGGPVYVLALLGFKVALLTSYLRIGGFVQAYKNVILGVIVLVVCNQVIFTFLLLFACNPVAKQWDLSIPGTCINTVKSYYGLAGSSLGFDLIIIALPLPVLWKLKLHRKQKIALIILFALGFFVTIIQIIRVFTIKKLQTYTDSEPIVIWSVIEISLGVIVTCVPTYGPLFKAFSSNLNSYRKNRYGQSYGQSYRLETSGKRNTTAPSTRKRNTSQLNSQDLAYDLEDVGDRPYDKTNHTTTIMSMAQRSDNEPANGDTASEEHILPETVERSDMGTDPFAIHTKTEVTIERHGV</sequence>
<evidence type="ECO:0000256" key="7">
    <source>
        <dbReference type="SAM" id="Phobius"/>
    </source>
</evidence>
<feature type="transmembrane region" description="Helical" evidence="7">
    <location>
        <begin position="244"/>
        <end position="265"/>
    </location>
</feature>
<organism evidence="9 10">
    <name type="scientific">Aspergillus wentii DTO 134E9</name>
    <dbReference type="NCBI Taxonomy" id="1073089"/>
    <lineage>
        <taxon>Eukaryota</taxon>
        <taxon>Fungi</taxon>
        <taxon>Dikarya</taxon>
        <taxon>Ascomycota</taxon>
        <taxon>Pezizomycotina</taxon>
        <taxon>Eurotiomycetes</taxon>
        <taxon>Eurotiomycetidae</taxon>
        <taxon>Eurotiales</taxon>
        <taxon>Aspergillaceae</taxon>
        <taxon>Aspergillus</taxon>
        <taxon>Aspergillus subgen. Cremei</taxon>
    </lineage>
</organism>
<feature type="transmembrane region" description="Helical" evidence="7">
    <location>
        <begin position="52"/>
        <end position="75"/>
    </location>
</feature>
<reference evidence="10" key="1">
    <citation type="journal article" date="2017" name="Genome Biol.">
        <title>Comparative genomics reveals high biological diversity and specific adaptations in the industrially and medically important fungal genus Aspergillus.</title>
        <authorList>
            <person name="de Vries R.P."/>
            <person name="Riley R."/>
            <person name="Wiebenga A."/>
            <person name="Aguilar-Osorio G."/>
            <person name="Amillis S."/>
            <person name="Uchima C.A."/>
            <person name="Anderluh G."/>
            <person name="Asadollahi M."/>
            <person name="Askin M."/>
            <person name="Barry K."/>
            <person name="Battaglia E."/>
            <person name="Bayram O."/>
            <person name="Benocci T."/>
            <person name="Braus-Stromeyer S.A."/>
            <person name="Caldana C."/>
            <person name="Canovas D."/>
            <person name="Cerqueira G.C."/>
            <person name="Chen F."/>
            <person name="Chen W."/>
            <person name="Choi C."/>
            <person name="Clum A."/>
            <person name="Dos Santos R.A."/>
            <person name="Damasio A.R."/>
            <person name="Diallinas G."/>
            <person name="Emri T."/>
            <person name="Fekete E."/>
            <person name="Flipphi M."/>
            <person name="Freyberg S."/>
            <person name="Gallo A."/>
            <person name="Gournas C."/>
            <person name="Habgood R."/>
            <person name="Hainaut M."/>
            <person name="Harispe M.L."/>
            <person name="Henrissat B."/>
            <person name="Hilden K.S."/>
            <person name="Hope R."/>
            <person name="Hossain A."/>
            <person name="Karabika E."/>
            <person name="Karaffa L."/>
            <person name="Karanyi Z."/>
            <person name="Krasevec N."/>
            <person name="Kuo A."/>
            <person name="Kusch H."/>
            <person name="LaButti K."/>
            <person name="Lagendijk E.L."/>
            <person name="Lapidus A."/>
            <person name="Levasseur A."/>
            <person name="Lindquist E."/>
            <person name="Lipzen A."/>
            <person name="Logrieco A.F."/>
            <person name="MacCabe A."/>
            <person name="Maekelae M.R."/>
            <person name="Malavazi I."/>
            <person name="Melin P."/>
            <person name="Meyer V."/>
            <person name="Mielnichuk N."/>
            <person name="Miskei M."/>
            <person name="Molnar A.P."/>
            <person name="Mule G."/>
            <person name="Ngan C.Y."/>
            <person name="Orejas M."/>
            <person name="Orosz E."/>
            <person name="Ouedraogo J.P."/>
            <person name="Overkamp K.M."/>
            <person name="Park H.-S."/>
            <person name="Perrone G."/>
            <person name="Piumi F."/>
            <person name="Punt P.J."/>
            <person name="Ram A.F."/>
            <person name="Ramon A."/>
            <person name="Rauscher S."/>
            <person name="Record E."/>
            <person name="Riano-Pachon D.M."/>
            <person name="Robert V."/>
            <person name="Roehrig J."/>
            <person name="Ruller R."/>
            <person name="Salamov A."/>
            <person name="Salih N.S."/>
            <person name="Samson R.A."/>
            <person name="Sandor E."/>
            <person name="Sanguinetti M."/>
            <person name="Schuetze T."/>
            <person name="Sepcic K."/>
            <person name="Shelest E."/>
            <person name="Sherlock G."/>
            <person name="Sophianopoulou V."/>
            <person name="Squina F.M."/>
            <person name="Sun H."/>
            <person name="Susca A."/>
            <person name="Todd R.B."/>
            <person name="Tsang A."/>
            <person name="Unkles S.E."/>
            <person name="van de Wiele N."/>
            <person name="van Rossen-Uffink D."/>
            <person name="Oliveira J.V."/>
            <person name="Vesth T.C."/>
            <person name="Visser J."/>
            <person name="Yu J.-H."/>
            <person name="Zhou M."/>
            <person name="Andersen M.R."/>
            <person name="Archer D.B."/>
            <person name="Baker S.E."/>
            <person name="Benoit I."/>
            <person name="Brakhage A.A."/>
            <person name="Braus G.H."/>
            <person name="Fischer R."/>
            <person name="Frisvad J.C."/>
            <person name="Goldman G.H."/>
            <person name="Houbraken J."/>
            <person name="Oakley B."/>
            <person name="Pocsi I."/>
            <person name="Scazzocchio C."/>
            <person name="Seiboth B."/>
            <person name="vanKuyk P.A."/>
            <person name="Wortman J."/>
            <person name="Dyer P.S."/>
            <person name="Grigoriev I.V."/>
        </authorList>
    </citation>
    <scope>NUCLEOTIDE SEQUENCE [LARGE SCALE GENOMIC DNA]</scope>
    <source>
        <strain evidence="10">DTO 134E9</strain>
    </source>
</reference>
<keyword evidence="3 7" id="KW-1133">Transmembrane helix</keyword>
<feature type="domain" description="Rhodopsin" evidence="8">
    <location>
        <begin position="36"/>
        <end position="269"/>
    </location>
</feature>
<dbReference type="GeneID" id="63743539"/>
<keyword evidence="10" id="KW-1185">Reference proteome</keyword>
<dbReference type="InterPro" id="IPR052337">
    <property type="entry name" value="SAT4-like"/>
</dbReference>
<comment type="similarity">
    <text evidence="5">Belongs to the SAT4 family.</text>
</comment>
<name>A0A1L9RTU5_ASPWE</name>
<proteinExistence type="inferred from homology"/>
<feature type="transmembrane region" description="Helical" evidence="7">
    <location>
        <begin position="20"/>
        <end position="40"/>
    </location>
</feature>
<dbReference type="EMBL" id="KV878210">
    <property type="protein sequence ID" value="OJJ38345.1"/>
    <property type="molecule type" value="Genomic_DNA"/>
</dbReference>
<evidence type="ECO:0000256" key="6">
    <source>
        <dbReference type="SAM" id="MobiDB-lite"/>
    </source>
</evidence>
<evidence type="ECO:0000256" key="5">
    <source>
        <dbReference type="ARBA" id="ARBA00038359"/>
    </source>
</evidence>
<dbReference type="Pfam" id="PF20684">
    <property type="entry name" value="Fung_rhodopsin"/>
    <property type="match status" value="1"/>
</dbReference>
<gene>
    <name evidence="9" type="ORF">ASPWEDRAFT_105046</name>
</gene>
<dbReference type="AlphaFoldDB" id="A0A1L9RTU5"/>
<protein>
    <recommendedName>
        <fullName evidence="8">Rhodopsin domain-containing protein</fullName>
    </recommendedName>
</protein>
<evidence type="ECO:0000256" key="1">
    <source>
        <dbReference type="ARBA" id="ARBA00004141"/>
    </source>
</evidence>
<keyword evidence="4 7" id="KW-0472">Membrane</keyword>
<keyword evidence="2 7" id="KW-0812">Transmembrane</keyword>
<evidence type="ECO:0000256" key="2">
    <source>
        <dbReference type="ARBA" id="ARBA00022692"/>
    </source>
</evidence>
<feature type="transmembrane region" description="Helical" evidence="7">
    <location>
        <begin position="211"/>
        <end position="232"/>
    </location>
</feature>
<dbReference type="PANTHER" id="PTHR33048:SF64">
    <property type="entry name" value="INTEGRAL MEMBRANE PROTEIN"/>
    <property type="match status" value="1"/>
</dbReference>
<dbReference type="Proteomes" id="UP000184383">
    <property type="component" value="Unassembled WGS sequence"/>
</dbReference>
<evidence type="ECO:0000313" key="10">
    <source>
        <dbReference type="Proteomes" id="UP000184383"/>
    </source>
</evidence>
<dbReference type="InterPro" id="IPR049326">
    <property type="entry name" value="Rhodopsin_dom_fungi"/>
</dbReference>
<dbReference type="RefSeq" id="XP_040692021.1">
    <property type="nucleotide sequence ID" value="XM_040827691.1"/>
</dbReference>
<evidence type="ECO:0000256" key="4">
    <source>
        <dbReference type="ARBA" id="ARBA00023136"/>
    </source>
</evidence>
<evidence type="ECO:0000259" key="8">
    <source>
        <dbReference type="Pfam" id="PF20684"/>
    </source>
</evidence>
<dbReference type="GO" id="GO:0016020">
    <property type="term" value="C:membrane"/>
    <property type="evidence" value="ECO:0007669"/>
    <property type="project" value="UniProtKB-SubCell"/>
</dbReference>
<dbReference type="PANTHER" id="PTHR33048">
    <property type="entry name" value="PTH11-LIKE INTEGRAL MEMBRANE PROTEIN (AFU_ORTHOLOGUE AFUA_5G11245)"/>
    <property type="match status" value="1"/>
</dbReference>
<accession>A0A1L9RTU5</accession>
<comment type="subcellular location">
    <subcellularLocation>
        <location evidence="1">Membrane</location>
        <topology evidence="1">Multi-pass membrane protein</topology>
    </subcellularLocation>
</comment>
<dbReference type="OrthoDB" id="10017208at2759"/>
<feature type="transmembrane region" description="Helical" evidence="7">
    <location>
        <begin position="95"/>
        <end position="119"/>
    </location>
</feature>